<dbReference type="Proteomes" id="UP001175271">
    <property type="component" value="Unassembled WGS sequence"/>
</dbReference>
<dbReference type="AlphaFoldDB" id="A0AA39LAN0"/>
<comment type="caution">
    <text evidence="1">The sequence shown here is derived from an EMBL/GenBank/DDBJ whole genome shotgun (WGS) entry which is preliminary data.</text>
</comment>
<reference evidence="1" key="1">
    <citation type="submission" date="2023-06" db="EMBL/GenBank/DDBJ databases">
        <title>Genomic analysis of the entomopathogenic nematode Steinernema hermaphroditum.</title>
        <authorList>
            <person name="Schwarz E.M."/>
            <person name="Heppert J.K."/>
            <person name="Baniya A."/>
            <person name="Schwartz H.T."/>
            <person name="Tan C.-H."/>
            <person name="Antoshechkin I."/>
            <person name="Sternberg P.W."/>
            <person name="Goodrich-Blair H."/>
            <person name="Dillman A.R."/>
        </authorList>
    </citation>
    <scope>NUCLEOTIDE SEQUENCE</scope>
    <source>
        <strain evidence="1">PS9179</strain>
        <tissue evidence="1">Whole animal</tissue>
    </source>
</reference>
<accession>A0AA39LAN0</accession>
<dbReference type="EMBL" id="JAUCMV010000021">
    <property type="protein sequence ID" value="KAK0390243.1"/>
    <property type="molecule type" value="Genomic_DNA"/>
</dbReference>
<proteinExistence type="predicted"/>
<gene>
    <name evidence="1" type="ORF">QR680_019392</name>
</gene>
<keyword evidence="2" id="KW-1185">Reference proteome</keyword>
<protein>
    <submittedName>
        <fullName evidence="1">Uncharacterized protein</fullName>
    </submittedName>
</protein>
<sequence>MGGGGKSNDAAINEQRKAAAEARYKDDLRSWRMERGVNEINNLFDGTPLPSLRDKPTYNTNSTNYTPTTGVSSANMQNYYTSSIAKGFQGNILDAMTRFVRTGGRGDGYSETMAAPEGYKLVTQTVRTGGRGDSDEVQKYVWQGNRDGHTGQQGYYDLNKMLQAGVINKSVYDQYNKNGNGFLYDSDAEQTGQLNKYLQDNAGKNQYGITENNKNWVDDLAGTYLTAYNDYYMPQLQNQYSEANKNLTYDLARTGLLRSSAAADTQSDLARQNAENTAMVKSQGDQGVAALKSKINSAKQNAINQLYSTENPEVAANQALSSIRTIQSEQPSYSPLGDIFKTAVVGMGGYSSGAADRRYNNIITGGNRKASSTVG</sequence>
<organism evidence="1 2">
    <name type="scientific">Steinernema hermaphroditum</name>
    <dbReference type="NCBI Taxonomy" id="289476"/>
    <lineage>
        <taxon>Eukaryota</taxon>
        <taxon>Metazoa</taxon>
        <taxon>Ecdysozoa</taxon>
        <taxon>Nematoda</taxon>
        <taxon>Chromadorea</taxon>
        <taxon>Rhabditida</taxon>
        <taxon>Tylenchina</taxon>
        <taxon>Panagrolaimomorpha</taxon>
        <taxon>Strongyloidoidea</taxon>
        <taxon>Steinernematidae</taxon>
        <taxon>Steinernema</taxon>
    </lineage>
</organism>
<evidence type="ECO:0000313" key="1">
    <source>
        <dbReference type="EMBL" id="KAK0390243.1"/>
    </source>
</evidence>
<evidence type="ECO:0000313" key="2">
    <source>
        <dbReference type="Proteomes" id="UP001175271"/>
    </source>
</evidence>
<name>A0AA39LAN0_9BILA</name>